<evidence type="ECO:0000256" key="2">
    <source>
        <dbReference type="SAM" id="Phobius"/>
    </source>
</evidence>
<dbReference type="WBParaSite" id="nRc.2.0.1.t00951-RA">
    <property type="protein sequence ID" value="nRc.2.0.1.t00951-RA"/>
    <property type="gene ID" value="nRc.2.0.1.g00951"/>
</dbReference>
<dbReference type="Proteomes" id="UP000887565">
    <property type="component" value="Unplaced"/>
</dbReference>
<keyword evidence="2" id="KW-0812">Transmembrane</keyword>
<feature type="coiled-coil region" evidence="1">
    <location>
        <begin position="30"/>
        <end position="64"/>
    </location>
</feature>
<evidence type="ECO:0000256" key="1">
    <source>
        <dbReference type="SAM" id="Coils"/>
    </source>
</evidence>
<evidence type="ECO:0000313" key="4">
    <source>
        <dbReference type="WBParaSite" id="nRc.2.0.1.t00951-RA"/>
    </source>
</evidence>
<keyword evidence="3" id="KW-1185">Reference proteome</keyword>
<keyword evidence="2" id="KW-0472">Membrane</keyword>
<name>A0A915HI11_ROMCU</name>
<feature type="transmembrane region" description="Helical" evidence="2">
    <location>
        <begin position="245"/>
        <end position="265"/>
    </location>
</feature>
<protein>
    <submittedName>
        <fullName evidence="4">Uncharacterized protein</fullName>
    </submittedName>
</protein>
<evidence type="ECO:0000313" key="3">
    <source>
        <dbReference type="Proteomes" id="UP000887565"/>
    </source>
</evidence>
<organism evidence="3 4">
    <name type="scientific">Romanomermis culicivorax</name>
    <name type="common">Nematode worm</name>
    <dbReference type="NCBI Taxonomy" id="13658"/>
    <lineage>
        <taxon>Eukaryota</taxon>
        <taxon>Metazoa</taxon>
        <taxon>Ecdysozoa</taxon>
        <taxon>Nematoda</taxon>
        <taxon>Enoplea</taxon>
        <taxon>Dorylaimia</taxon>
        <taxon>Mermithida</taxon>
        <taxon>Mermithoidea</taxon>
        <taxon>Mermithidae</taxon>
        <taxon>Romanomermis</taxon>
    </lineage>
</organism>
<sequence length="271" mass="32620">MATPNYHKPKKFRDYRKDFFRNNLTTQAKLNATQEKFDQSRKRVEEYQEELRKVQTETDHANELGHQKDVQIKFLHDFYVKRRENLENSRRMHALFLDKKTVLKKELAALENEPEKLAKKFETLMARQHEEYMKQESIYDSIEWAKNFKVKYGKNVSLKEQLDEAKHQLTMENNKLNDYENELLVVLLAKGYFAIGLIYSYDSRESNIIIIAHRFRSCRDRTRCTKPNDCLKSNYRRTARDIQNALWYIGKKLQFTILFSIFVWLTSRNNV</sequence>
<feature type="coiled-coil region" evidence="1">
    <location>
        <begin position="155"/>
        <end position="182"/>
    </location>
</feature>
<keyword evidence="1" id="KW-0175">Coiled coil</keyword>
<reference evidence="4" key="1">
    <citation type="submission" date="2022-11" db="UniProtKB">
        <authorList>
            <consortium name="WormBaseParasite"/>
        </authorList>
    </citation>
    <scope>IDENTIFICATION</scope>
</reference>
<dbReference type="AlphaFoldDB" id="A0A915HI11"/>
<keyword evidence="2" id="KW-1133">Transmembrane helix</keyword>
<accession>A0A915HI11</accession>
<proteinExistence type="predicted"/>